<dbReference type="PROSITE" id="PS00217">
    <property type="entry name" value="SUGAR_TRANSPORT_2"/>
    <property type="match status" value="1"/>
</dbReference>
<evidence type="ECO:0000256" key="5">
    <source>
        <dbReference type="ARBA" id="ARBA00022989"/>
    </source>
</evidence>
<comment type="similarity">
    <text evidence="2 8">Belongs to the major facilitator superfamily. Sugar transporter (TC 2.A.1.1) family.</text>
</comment>
<evidence type="ECO:0000313" key="11">
    <source>
        <dbReference type="EMBL" id="ANZ76200.1"/>
    </source>
</evidence>
<feature type="transmembrane region" description="Helical" evidence="9">
    <location>
        <begin position="92"/>
        <end position="112"/>
    </location>
</feature>
<dbReference type="EMBL" id="CP014585">
    <property type="protein sequence ID" value="ANZ76200.1"/>
    <property type="molecule type" value="Genomic_DNA"/>
</dbReference>
<evidence type="ECO:0000256" key="8">
    <source>
        <dbReference type="RuleBase" id="RU003346"/>
    </source>
</evidence>
<dbReference type="InterPro" id="IPR036259">
    <property type="entry name" value="MFS_trans_sf"/>
</dbReference>
<dbReference type="InterPro" id="IPR005829">
    <property type="entry name" value="Sugar_transporter_CS"/>
</dbReference>
<keyword evidence="6 9" id="KW-0472">Membrane</keyword>
<feature type="transmembrane region" description="Helical" evidence="9">
    <location>
        <begin position="296"/>
        <end position="320"/>
    </location>
</feature>
<evidence type="ECO:0000256" key="6">
    <source>
        <dbReference type="ARBA" id="ARBA00023136"/>
    </source>
</evidence>
<dbReference type="InterPro" id="IPR003663">
    <property type="entry name" value="Sugar/inositol_transpt"/>
</dbReference>
<dbReference type="SUPFAM" id="SSF103473">
    <property type="entry name" value="MFS general substrate transporter"/>
    <property type="match status" value="1"/>
</dbReference>
<keyword evidence="3 8" id="KW-0813">Transport</keyword>
<feature type="transmembrane region" description="Helical" evidence="9">
    <location>
        <begin position="361"/>
        <end position="383"/>
    </location>
</feature>
<feature type="domain" description="Major facilitator superfamily (MFS) profile" evidence="10">
    <location>
        <begin position="51"/>
        <end position="495"/>
    </location>
</feature>
<feature type="transmembrane region" description="Helical" evidence="9">
    <location>
        <begin position="144"/>
        <end position="166"/>
    </location>
</feature>
<evidence type="ECO:0000256" key="4">
    <source>
        <dbReference type="ARBA" id="ARBA00022692"/>
    </source>
</evidence>
<evidence type="ECO:0000256" key="1">
    <source>
        <dbReference type="ARBA" id="ARBA00004141"/>
    </source>
</evidence>
<evidence type="ECO:0000256" key="2">
    <source>
        <dbReference type="ARBA" id="ARBA00010992"/>
    </source>
</evidence>
<evidence type="ECO:0000256" key="7">
    <source>
        <dbReference type="ARBA" id="ARBA00049119"/>
    </source>
</evidence>
<feature type="transmembrane region" description="Helical" evidence="9">
    <location>
        <begin position="203"/>
        <end position="224"/>
    </location>
</feature>
<dbReference type="PROSITE" id="PS50850">
    <property type="entry name" value="MFS"/>
    <property type="match status" value="1"/>
</dbReference>
<dbReference type="AlphaFoldDB" id="A0A1B2JDT3"/>
<feature type="transmembrane region" description="Helical" evidence="9">
    <location>
        <begin position="403"/>
        <end position="427"/>
    </location>
</feature>
<dbReference type="NCBIfam" id="TIGR00879">
    <property type="entry name" value="SP"/>
    <property type="match status" value="1"/>
</dbReference>
<protein>
    <submittedName>
        <fullName evidence="11">BA75_02685T0</fullName>
    </submittedName>
</protein>
<keyword evidence="5 9" id="KW-1133">Transmembrane helix</keyword>
<keyword evidence="4 9" id="KW-0812">Transmembrane</keyword>
<dbReference type="PROSITE" id="PS00216">
    <property type="entry name" value="SUGAR_TRANSPORT_1"/>
    <property type="match status" value="2"/>
</dbReference>
<dbReference type="InterPro" id="IPR050814">
    <property type="entry name" value="Myo-inositol_Transporter"/>
</dbReference>
<name>A0A1B2JDT3_PICPA</name>
<reference evidence="11 12" key="1">
    <citation type="submission" date="2016-02" db="EMBL/GenBank/DDBJ databases">
        <title>Comparative genomic and transcriptomic foundation for Pichia pastoris.</title>
        <authorList>
            <person name="Love K.R."/>
            <person name="Shah K.A."/>
            <person name="Whittaker C.A."/>
            <person name="Wu J."/>
            <person name="Bartlett M.C."/>
            <person name="Ma D."/>
            <person name="Leeson R.L."/>
            <person name="Priest M."/>
            <person name="Young S.K."/>
            <person name="Love J.C."/>
        </authorList>
    </citation>
    <scope>NUCLEOTIDE SEQUENCE [LARGE SCALE GENOMIC DNA]</scope>
    <source>
        <strain evidence="11 12">ATCC 28485</strain>
    </source>
</reference>
<feature type="transmembrane region" description="Helical" evidence="9">
    <location>
        <begin position="119"/>
        <end position="138"/>
    </location>
</feature>
<sequence length="526" mass="57758">MLSSSSEVMDEESTVPFLEDNTSSLLPEEVNVKKRNFEYLESFPSPLILLLTSTASISGFMFGYDTGYVSAALVSIGKDLGGSLLTIRDKEVITSATSLGALLGALSGGLLADIWGRKRVILLSNLLFIVGGGAQVFSQVVNSMIWGRFIMGIGVGVGSLVAPLFISELAPPQFRGRLVVINCLAITGGQLVAYLVGALLRNWRILIAIGCIPALIQTLFFIYLPDTPRFYLMKGYHDKAFQVLRRINPGISDTAIEDKILQINQQNKQSTLGLSPWRSIWVNYIRIHRKASNLRALIIACSLQAIQQLTGLNALMYFASTIFQMVGFKNSNLVSMVIAGTNFIFTVIALFVIDRVGRRRILLWTLPVMAMSLFLCSVCFHYISVDFDRDGQPIIAPGTANIWGYFLILAFISVVASYALGIGNIPWQQSELFSQDVRGTGISISTATNWTSCLIVSSSFLTAMKLVTPSGTFLIFSIIGVLSVVLIAFIYPELSGLELEETQEILQDGFNVKKSVQLSLQRHRTQ</sequence>
<feature type="transmembrane region" description="Helical" evidence="9">
    <location>
        <begin position="473"/>
        <end position="491"/>
    </location>
</feature>
<dbReference type="PRINTS" id="PR00171">
    <property type="entry name" value="SUGRTRNSPORT"/>
</dbReference>
<dbReference type="PANTHER" id="PTHR48020">
    <property type="entry name" value="PROTON MYO-INOSITOL COTRANSPORTER"/>
    <property type="match status" value="1"/>
</dbReference>
<evidence type="ECO:0000313" key="12">
    <source>
        <dbReference type="Proteomes" id="UP000094565"/>
    </source>
</evidence>
<feature type="transmembrane region" description="Helical" evidence="9">
    <location>
        <begin position="43"/>
        <end position="64"/>
    </location>
</feature>
<dbReference type="GO" id="GO:1904679">
    <property type="term" value="P:myo-inositol import across plasma membrane"/>
    <property type="evidence" value="ECO:0007669"/>
    <property type="project" value="TreeGrafter"/>
</dbReference>
<feature type="transmembrane region" description="Helical" evidence="9">
    <location>
        <begin position="178"/>
        <end position="197"/>
    </location>
</feature>
<dbReference type="Pfam" id="PF00083">
    <property type="entry name" value="Sugar_tr"/>
    <property type="match status" value="1"/>
</dbReference>
<dbReference type="Proteomes" id="UP000094565">
    <property type="component" value="Chromosome 2"/>
</dbReference>
<dbReference type="GO" id="GO:0005366">
    <property type="term" value="F:myo-inositol:proton symporter activity"/>
    <property type="evidence" value="ECO:0007669"/>
    <property type="project" value="TreeGrafter"/>
</dbReference>
<dbReference type="OrthoDB" id="5290825at2759"/>
<dbReference type="GO" id="GO:0016020">
    <property type="term" value="C:membrane"/>
    <property type="evidence" value="ECO:0007669"/>
    <property type="project" value="UniProtKB-SubCell"/>
</dbReference>
<dbReference type="Gene3D" id="1.20.1250.20">
    <property type="entry name" value="MFS general substrate transporter like domains"/>
    <property type="match status" value="1"/>
</dbReference>
<evidence type="ECO:0000259" key="10">
    <source>
        <dbReference type="PROSITE" id="PS50850"/>
    </source>
</evidence>
<accession>A0A1B2JDT3</accession>
<gene>
    <name evidence="11" type="primary">ITR1</name>
    <name evidence="11" type="ORF">ATY40_BA7502685</name>
</gene>
<keyword evidence="12" id="KW-1185">Reference proteome</keyword>
<comment type="subcellular location">
    <subcellularLocation>
        <location evidence="1">Membrane</location>
        <topology evidence="1">Multi-pass membrane protein</topology>
    </subcellularLocation>
</comment>
<organism evidence="11 12">
    <name type="scientific">Komagataella pastoris</name>
    <name type="common">Yeast</name>
    <name type="synonym">Pichia pastoris</name>
    <dbReference type="NCBI Taxonomy" id="4922"/>
    <lineage>
        <taxon>Eukaryota</taxon>
        <taxon>Fungi</taxon>
        <taxon>Dikarya</taxon>
        <taxon>Ascomycota</taxon>
        <taxon>Saccharomycotina</taxon>
        <taxon>Pichiomycetes</taxon>
        <taxon>Pichiales</taxon>
        <taxon>Pichiaceae</taxon>
        <taxon>Komagataella</taxon>
    </lineage>
</organism>
<dbReference type="InterPro" id="IPR005828">
    <property type="entry name" value="MFS_sugar_transport-like"/>
</dbReference>
<proteinExistence type="inferred from homology"/>
<evidence type="ECO:0000256" key="9">
    <source>
        <dbReference type="SAM" id="Phobius"/>
    </source>
</evidence>
<evidence type="ECO:0000256" key="3">
    <source>
        <dbReference type="ARBA" id="ARBA00022448"/>
    </source>
</evidence>
<feature type="transmembrane region" description="Helical" evidence="9">
    <location>
        <begin position="332"/>
        <end position="354"/>
    </location>
</feature>
<dbReference type="InterPro" id="IPR020846">
    <property type="entry name" value="MFS_dom"/>
</dbReference>
<dbReference type="FunFam" id="1.20.1250.20:FF:000073">
    <property type="entry name" value="MFS myo-inositol transporter, putative"/>
    <property type="match status" value="1"/>
</dbReference>
<comment type="catalytic activity">
    <reaction evidence="7">
        <text>myo-inositol(out) + H(+)(out) = myo-inositol(in) + H(+)(in)</text>
        <dbReference type="Rhea" id="RHEA:60364"/>
        <dbReference type="ChEBI" id="CHEBI:15378"/>
        <dbReference type="ChEBI" id="CHEBI:17268"/>
    </reaction>
</comment>
<dbReference type="PANTHER" id="PTHR48020:SF12">
    <property type="entry name" value="PROTON MYO-INOSITOL COTRANSPORTER"/>
    <property type="match status" value="1"/>
</dbReference>